<dbReference type="AlphaFoldDB" id="A0A7R9AIC3"/>
<organism evidence="3">
    <name type="scientific">Darwinula stevensoni</name>
    <dbReference type="NCBI Taxonomy" id="69355"/>
    <lineage>
        <taxon>Eukaryota</taxon>
        <taxon>Metazoa</taxon>
        <taxon>Ecdysozoa</taxon>
        <taxon>Arthropoda</taxon>
        <taxon>Crustacea</taxon>
        <taxon>Oligostraca</taxon>
        <taxon>Ostracoda</taxon>
        <taxon>Podocopa</taxon>
        <taxon>Podocopida</taxon>
        <taxon>Darwinulocopina</taxon>
        <taxon>Darwinuloidea</taxon>
        <taxon>Darwinulidae</taxon>
        <taxon>Darwinula</taxon>
    </lineage>
</organism>
<reference evidence="3" key="1">
    <citation type="submission" date="2020-11" db="EMBL/GenBank/DDBJ databases">
        <authorList>
            <person name="Tran Van P."/>
        </authorList>
    </citation>
    <scope>NUCLEOTIDE SEQUENCE</scope>
</reference>
<dbReference type="EMBL" id="LR911470">
    <property type="protein sequence ID" value="CAD7254706.1"/>
    <property type="molecule type" value="Genomic_DNA"/>
</dbReference>
<proteinExistence type="predicted"/>
<protein>
    <submittedName>
        <fullName evidence="3">Uncharacterized protein</fullName>
    </submittedName>
</protein>
<keyword evidence="2" id="KW-0812">Transmembrane</keyword>
<evidence type="ECO:0000313" key="3">
    <source>
        <dbReference type="EMBL" id="CAD7254706.1"/>
    </source>
</evidence>
<keyword evidence="4" id="KW-1185">Reference proteome</keyword>
<gene>
    <name evidence="3" type="ORF">DSTB1V02_LOCUS14452</name>
</gene>
<name>A0A7R9AIC3_9CRUS</name>
<feature type="transmembrane region" description="Helical" evidence="2">
    <location>
        <begin position="81"/>
        <end position="101"/>
    </location>
</feature>
<evidence type="ECO:0000313" key="4">
    <source>
        <dbReference type="Proteomes" id="UP000677054"/>
    </source>
</evidence>
<dbReference type="Proteomes" id="UP000677054">
    <property type="component" value="Unassembled WGS sequence"/>
</dbReference>
<feature type="non-terminal residue" evidence="3">
    <location>
        <position position="1"/>
    </location>
</feature>
<keyword evidence="2" id="KW-0472">Membrane</keyword>
<evidence type="ECO:0000256" key="2">
    <source>
        <dbReference type="SAM" id="Phobius"/>
    </source>
</evidence>
<feature type="region of interest" description="Disordered" evidence="1">
    <location>
        <begin position="1"/>
        <end position="22"/>
    </location>
</feature>
<sequence length="181" mass="20299">MSSMNQKANLKTHDTNGAMKGSATTLDEGLEMKGMGSTSHILEGNEETPLLERANKGLTLYAQQMYAMLVKKFLNFFRNKALSITQVLTPVFFLVIALVVAKTFPGVEDSRPLLISLQPYRNPQVTAGREEDVAPFLQGVFDTYLNYLRADFGEEVYVPVNETVEDFLIEKGKEDVYSYNL</sequence>
<evidence type="ECO:0000256" key="1">
    <source>
        <dbReference type="SAM" id="MobiDB-lite"/>
    </source>
</evidence>
<dbReference type="EMBL" id="CAJPEV010011952">
    <property type="protein sequence ID" value="CAG0906355.1"/>
    <property type="molecule type" value="Genomic_DNA"/>
</dbReference>
<accession>A0A7R9AIC3</accession>
<keyword evidence="2" id="KW-1133">Transmembrane helix</keyword>